<evidence type="ECO:0000313" key="2">
    <source>
        <dbReference type="Proteomes" id="UP001243375"/>
    </source>
</evidence>
<dbReference type="EMBL" id="JASBWU010000015">
    <property type="protein sequence ID" value="KAJ9115963.1"/>
    <property type="molecule type" value="Genomic_DNA"/>
</dbReference>
<comment type="caution">
    <text evidence="1">The sequence shown here is derived from an EMBL/GenBank/DDBJ whole genome shotgun (WGS) entry which is preliminary data.</text>
</comment>
<protein>
    <submittedName>
        <fullName evidence="1">Uncharacterized protein</fullName>
    </submittedName>
</protein>
<proteinExistence type="predicted"/>
<gene>
    <name evidence="1" type="ORF">QFC22_005106</name>
</gene>
<evidence type="ECO:0000313" key="1">
    <source>
        <dbReference type="EMBL" id="KAJ9115963.1"/>
    </source>
</evidence>
<dbReference type="Proteomes" id="UP001243375">
    <property type="component" value="Unassembled WGS sequence"/>
</dbReference>
<organism evidence="1 2">
    <name type="scientific">Naganishia vaughanmartiniae</name>
    <dbReference type="NCBI Taxonomy" id="1424756"/>
    <lineage>
        <taxon>Eukaryota</taxon>
        <taxon>Fungi</taxon>
        <taxon>Dikarya</taxon>
        <taxon>Basidiomycota</taxon>
        <taxon>Agaricomycotina</taxon>
        <taxon>Tremellomycetes</taxon>
        <taxon>Filobasidiales</taxon>
        <taxon>Filobasidiaceae</taxon>
        <taxon>Naganishia</taxon>
    </lineage>
</organism>
<reference evidence="1" key="1">
    <citation type="submission" date="2023-04" db="EMBL/GenBank/DDBJ databases">
        <title>Draft Genome sequencing of Naganishia species isolated from polar environments using Oxford Nanopore Technology.</title>
        <authorList>
            <person name="Leo P."/>
            <person name="Venkateswaran K."/>
        </authorList>
    </citation>
    <scope>NUCLEOTIDE SEQUENCE</scope>
    <source>
        <strain evidence="1">MNA-CCFEE 5425</strain>
    </source>
</reference>
<accession>A0ACC2WWS9</accession>
<name>A0ACC2WWS9_9TREE</name>
<sequence>MQAPLTKVDWTSLGQHYRTGLFLGNLMELIASGYTFALTLKQISRYITLKRYRQPRIIEQAAIYGAGFLGALQLCIHCNMVFQNGLSNYLQIRRMGLDDDWQMKSIWITSSLVWLTGAGLYLGFWRQNGKDFKGKSLVLSCLLALVFVAGASGFSAGVVRCFFPGNVLASVAGITGFPESFRKVKPLLYVHYGLILAAQVALCITSVISAHKNRKDAFAHETLMATVILYFKHSMVVPLILAVVSLVCFVTLPGRNLELVALLPFSIASLGSVISIFNGASTIIMHNQDTASYPSSSPISSFGSGGTAHHNKTASMTRVVIPVERVEVVQISDKDSGYSPRVGLNRLPYNSSNSTVGQDAAYEENEKVSLNRARVPSL</sequence>
<keyword evidence="2" id="KW-1185">Reference proteome</keyword>